<accession>A0A6P1T8A4</accession>
<evidence type="ECO:0000313" key="13">
    <source>
        <dbReference type="EMBL" id="QHQ39018.1"/>
    </source>
</evidence>
<dbReference type="Pfam" id="PF07730">
    <property type="entry name" value="HisKA_3"/>
    <property type="match status" value="1"/>
</dbReference>
<dbReference type="AlphaFoldDB" id="A0A6P1T8A4"/>
<dbReference type="PANTHER" id="PTHR24421">
    <property type="entry name" value="NITRATE/NITRITE SENSOR PROTEIN NARX-RELATED"/>
    <property type="match status" value="1"/>
</dbReference>
<evidence type="ECO:0000256" key="1">
    <source>
        <dbReference type="ARBA" id="ARBA00000085"/>
    </source>
</evidence>
<dbReference type="Pfam" id="PF02518">
    <property type="entry name" value="HATPase_c"/>
    <property type="match status" value="1"/>
</dbReference>
<evidence type="ECO:0000313" key="14">
    <source>
        <dbReference type="Proteomes" id="UP000464675"/>
    </source>
</evidence>
<organism evidence="12 15">
    <name type="scientific">Microbulbifer hydrolyticus</name>
    <dbReference type="NCBI Taxonomy" id="48074"/>
    <lineage>
        <taxon>Bacteria</taxon>
        <taxon>Pseudomonadati</taxon>
        <taxon>Pseudomonadota</taxon>
        <taxon>Gammaproteobacteria</taxon>
        <taxon>Cellvibrionales</taxon>
        <taxon>Microbulbiferaceae</taxon>
        <taxon>Microbulbifer</taxon>
    </lineage>
</organism>
<comment type="catalytic activity">
    <reaction evidence="1">
        <text>ATP + protein L-histidine = ADP + protein N-phospho-L-histidine.</text>
        <dbReference type="EC" id="2.7.13.3"/>
    </reaction>
</comment>
<dbReference type="InterPro" id="IPR036890">
    <property type="entry name" value="HATPase_C_sf"/>
</dbReference>
<dbReference type="Gene3D" id="3.30.565.10">
    <property type="entry name" value="Histidine kinase-like ATPase, C-terminal domain"/>
    <property type="match status" value="1"/>
</dbReference>
<evidence type="ECO:0000256" key="10">
    <source>
        <dbReference type="SAM" id="Phobius"/>
    </source>
</evidence>
<dbReference type="CDD" id="cd16917">
    <property type="entry name" value="HATPase_UhpB-NarQ-NarX-like"/>
    <property type="match status" value="1"/>
</dbReference>
<protein>
    <recommendedName>
        <fullName evidence="2">histidine kinase</fullName>
        <ecNumber evidence="2">2.7.13.3</ecNumber>
    </recommendedName>
</protein>
<evidence type="ECO:0000256" key="4">
    <source>
        <dbReference type="ARBA" id="ARBA00022679"/>
    </source>
</evidence>
<evidence type="ECO:0000313" key="12">
    <source>
        <dbReference type="EMBL" id="MBB5210507.1"/>
    </source>
</evidence>
<feature type="domain" description="Histidine kinase" evidence="11">
    <location>
        <begin position="329"/>
        <end position="426"/>
    </location>
</feature>
<dbReference type="SUPFAM" id="SSF55874">
    <property type="entry name" value="ATPase domain of HSP90 chaperone/DNA topoisomerase II/histidine kinase"/>
    <property type="match status" value="1"/>
</dbReference>
<dbReference type="InterPro" id="IPR005467">
    <property type="entry name" value="His_kinase_dom"/>
</dbReference>
<evidence type="ECO:0000256" key="7">
    <source>
        <dbReference type="ARBA" id="ARBA00022840"/>
    </source>
</evidence>
<dbReference type="Proteomes" id="UP000464675">
    <property type="component" value="Chromosome"/>
</dbReference>
<evidence type="ECO:0000256" key="9">
    <source>
        <dbReference type="SAM" id="MobiDB-lite"/>
    </source>
</evidence>
<keyword evidence="7" id="KW-0067">ATP-binding</keyword>
<dbReference type="GO" id="GO:0000155">
    <property type="term" value="F:phosphorelay sensor kinase activity"/>
    <property type="evidence" value="ECO:0007669"/>
    <property type="project" value="InterPro"/>
</dbReference>
<proteinExistence type="predicted"/>
<dbReference type="Proteomes" id="UP000563601">
    <property type="component" value="Unassembled WGS sequence"/>
</dbReference>
<evidence type="ECO:0000256" key="2">
    <source>
        <dbReference type="ARBA" id="ARBA00012438"/>
    </source>
</evidence>
<dbReference type="InterPro" id="IPR050482">
    <property type="entry name" value="Sensor_HK_TwoCompSys"/>
</dbReference>
<keyword evidence="10" id="KW-0812">Transmembrane</keyword>
<dbReference type="RefSeq" id="WP_161858344.1">
    <property type="nucleotide sequence ID" value="NZ_CP047491.1"/>
</dbReference>
<dbReference type="InterPro" id="IPR011712">
    <property type="entry name" value="Sig_transdc_His_kin_sub3_dim/P"/>
</dbReference>
<keyword evidence="3" id="KW-0597">Phosphoprotein</keyword>
<keyword evidence="10" id="KW-0472">Membrane</keyword>
<name>A0A6P1T8A4_9GAMM</name>
<feature type="transmembrane region" description="Helical" evidence="10">
    <location>
        <begin position="131"/>
        <end position="149"/>
    </location>
</feature>
<reference evidence="13 14" key="1">
    <citation type="submission" date="2020-01" db="EMBL/GenBank/DDBJ databases">
        <title>The possibility of degradation of plastic by Microbulbifer hydrolyticus IRE-31.</title>
        <authorList>
            <person name="Liu L."/>
        </authorList>
    </citation>
    <scope>NUCLEOTIDE SEQUENCE [LARGE SCALE GENOMIC DNA]</scope>
    <source>
        <strain evidence="13 14">IRE-31</strain>
    </source>
</reference>
<dbReference type="GO" id="GO:0016020">
    <property type="term" value="C:membrane"/>
    <property type="evidence" value="ECO:0007669"/>
    <property type="project" value="InterPro"/>
</dbReference>
<evidence type="ECO:0000256" key="8">
    <source>
        <dbReference type="ARBA" id="ARBA00023012"/>
    </source>
</evidence>
<evidence type="ECO:0000256" key="5">
    <source>
        <dbReference type="ARBA" id="ARBA00022741"/>
    </source>
</evidence>
<keyword evidence="4" id="KW-0808">Transferase</keyword>
<keyword evidence="6 12" id="KW-0418">Kinase</keyword>
<dbReference type="GO" id="GO:0046983">
    <property type="term" value="F:protein dimerization activity"/>
    <property type="evidence" value="ECO:0007669"/>
    <property type="project" value="InterPro"/>
</dbReference>
<evidence type="ECO:0000313" key="15">
    <source>
        <dbReference type="Proteomes" id="UP000563601"/>
    </source>
</evidence>
<feature type="region of interest" description="Disordered" evidence="9">
    <location>
        <begin position="1"/>
        <end position="22"/>
    </location>
</feature>
<evidence type="ECO:0000256" key="3">
    <source>
        <dbReference type="ARBA" id="ARBA00022553"/>
    </source>
</evidence>
<feature type="transmembrane region" description="Helical" evidence="10">
    <location>
        <begin position="69"/>
        <end position="88"/>
    </location>
</feature>
<evidence type="ECO:0000259" key="11">
    <source>
        <dbReference type="PROSITE" id="PS50109"/>
    </source>
</evidence>
<dbReference type="Gene3D" id="1.20.5.1930">
    <property type="match status" value="1"/>
</dbReference>
<dbReference type="InterPro" id="IPR003594">
    <property type="entry name" value="HATPase_dom"/>
</dbReference>
<dbReference type="EMBL" id="CP047491">
    <property type="protein sequence ID" value="QHQ39018.1"/>
    <property type="molecule type" value="Genomic_DNA"/>
</dbReference>
<evidence type="ECO:0000256" key="6">
    <source>
        <dbReference type="ARBA" id="ARBA00022777"/>
    </source>
</evidence>
<keyword evidence="10" id="KW-1133">Transmembrane helix</keyword>
<dbReference type="PANTHER" id="PTHR24421:SF10">
    <property type="entry name" value="NITRATE_NITRITE SENSOR PROTEIN NARQ"/>
    <property type="match status" value="1"/>
</dbReference>
<feature type="transmembrane region" description="Helical" evidence="10">
    <location>
        <begin position="155"/>
        <end position="174"/>
    </location>
</feature>
<dbReference type="EC" id="2.7.13.3" evidence="2"/>
<keyword evidence="14" id="KW-1185">Reference proteome</keyword>
<gene>
    <name evidence="13" type="ORF">GTQ55_08485</name>
    <name evidence="12" type="ORF">HNQ53_000695</name>
</gene>
<dbReference type="PROSITE" id="PS50109">
    <property type="entry name" value="HIS_KIN"/>
    <property type="match status" value="1"/>
</dbReference>
<feature type="transmembrane region" description="Helical" evidence="10">
    <location>
        <begin position="94"/>
        <end position="124"/>
    </location>
</feature>
<dbReference type="GO" id="GO:0005524">
    <property type="term" value="F:ATP binding"/>
    <property type="evidence" value="ECO:0007669"/>
    <property type="project" value="UniProtKB-KW"/>
</dbReference>
<keyword evidence="5" id="KW-0547">Nucleotide-binding</keyword>
<feature type="compositionally biased region" description="Polar residues" evidence="9">
    <location>
        <begin position="1"/>
        <end position="14"/>
    </location>
</feature>
<reference evidence="12 15" key="2">
    <citation type="submission" date="2020-08" db="EMBL/GenBank/DDBJ databases">
        <title>Genomic Encyclopedia of Type Strains, Phase IV (KMG-IV): sequencing the most valuable type-strain genomes for metagenomic binning, comparative biology and taxonomic classification.</title>
        <authorList>
            <person name="Goeker M."/>
        </authorList>
    </citation>
    <scope>NUCLEOTIDE SEQUENCE [LARGE SCALE GENOMIC DNA]</scope>
    <source>
        <strain evidence="12 15">DSM 11525</strain>
    </source>
</reference>
<keyword evidence="8" id="KW-0902">Two-component regulatory system</keyword>
<feature type="transmembrane region" description="Helical" evidence="10">
    <location>
        <begin position="36"/>
        <end position="57"/>
    </location>
</feature>
<sequence>MKSPFPSKQATNTPDAGPELPKLPAWQPIRGPFERWPQLTDLLIALFAFFLTLLMWSRAGPHQILALESLWDVAAFQCAFIGCFALLWRRTHPWQVHAVVLAATVLLEMGLPAEGIVAMAFSLYCLGRYEANTRASWIALVATLAFVVFDEKVLVKPTAGGTVAVILAWALWYIGRRLRFRSEYLRLMEERAGYLERERNAESERAVAAERTRIAREMHDVVAHQVSLMTVQAGAARTISRSNPEAASEAMAAVEAAGRHALSEMRHLLGVLRPASDNNSDSEKATLTPQPDLNDLPALIEKVRRVVNKVDYETRGALGDVPARVALAVYRIVQESLTNVIKHVGAQTSVNVSVRVEPGFIAVCVRDDGLGAGEQSIGEKPIGEQPSGGHGIAGMRERVELLGGQLHTGVIEGGGFEVTAQLPTVNKGR</sequence>
<dbReference type="OrthoDB" id="9797605at2"/>
<dbReference type="EMBL" id="JACHHR010000001">
    <property type="protein sequence ID" value="MBB5210507.1"/>
    <property type="molecule type" value="Genomic_DNA"/>
</dbReference>